<accession>A0ABN7XL49</accession>
<dbReference type="EMBL" id="CAJVQB010155591">
    <property type="protein sequence ID" value="CAG8856043.1"/>
    <property type="molecule type" value="Genomic_DNA"/>
</dbReference>
<dbReference type="Gene3D" id="1.25.40.10">
    <property type="entry name" value="Tetratricopeptide repeat domain"/>
    <property type="match status" value="1"/>
</dbReference>
<name>A0ABN7XL49_GIGMA</name>
<gene>
    <name evidence="1" type="ORF">GMARGA_LOCUS44864</name>
</gene>
<reference evidence="1 2" key="1">
    <citation type="submission" date="2021-06" db="EMBL/GenBank/DDBJ databases">
        <authorList>
            <person name="Kallberg Y."/>
            <person name="Tangrot J."/>
            <person name="Rosling A."/>
        </authorList>
    </citation>
    <scope>NUCLEOTIDE SEQUENCE [LARGE SCALE GENOMIC DNA]</scope>
    <source>
        <strain evidence="1 2">120-4 pot B 10/14</strain>
    </source>
</reference>
<sequence length="115" mass="13573">KFQMETELNPIPKKDYKTIEANSFSLNIPNTFDIIYVYKLITYWYGYYMKEASDLFKQAADKNVPSAQLRYAFSLLNENKRKEFIEYLTQVADNEKGKKYLKLAAKKGYEDAIKL</sequence>
<protein>
    <submittedName>
        <fullName evidence="1">8803_t:CDS:1</fullName>
    </submittedName>
</protein>
<keyword evidence="2" id="KW-1185">Reference proteome</keyword>
<organism evidence="1 2">
    <name type="scientific">Gigaspora margarita</name>
    <dbReference type="NCBI Taxonomy" id="4874"/>
    <lineage>
        <taxon>Eukaryota</taxon>
        <taxon>Fungi</taxon>
        <taxon>Fungi incertae sedis</taxon>
        <taxon>Mucoromycota</taxon>
        <taxon>Glomeromycotina</taxon>
        <taxon>Glomeromycetes</taxon>
        <taxon>Diversisporales</taxon>
        <taxon>Gigasporaceae</taxon>
        <taxon>Gigaspora</taxon>
    </lineage>
</organism>
<evidence type="ECO:0000313" key="2">
    <source>
        <dbReference type="Proteomes" id="UP000789901"/>
    </source>
</evidence>
<dbReference type="InterPro" id="IPR011990">
    <property type="entry name" value="TPR-like_helical_dom_sf"/>
</dbReference>
<feature type="non-terminal residue" evidence="1">
    <location>
        <position position="115"/>
    </location>
</feature>
<proteinExistence type="predicted"/>
<feature type="non-terminal residue" evidence="1">
    <location>
        <position position="1"/>
    </location>
</feature>
<dbReference type="Proteomes" id="UP000789901">
    <property type="component" value="Unassembled WGS sequence"/>
</dbReference>
<comment type="caution">
    <text evidence="1">The sequence shown here is derived from an EMBL/GenBank/DDBJ whole genome shotgun (WGS) entry which is preliminary data.</text>
</comment>
<evidence type="ECO:0000313" key="1">
    <source>
        <dbReference type="EMBL" id="CAG8856043.1"/>
    </source>
</evidence>
<dbReference type="SUPFAM" id="SSF81901">
    <property type="entry name" value="HCP-like"/>
    <property type="match status" value="1"/>
</dbReference>